<proteinExistence type="predicted"/>
<dbReference type="VEuPathDB" id="FungiDB:EMCG_02200"/>
<feature type="compositionally biased region" description="Basic and acidic residues" evidence="1">
    <location>
        <begin position="57"/>
        <end position="79"/>
    </location>
</feature>
<feature type="region of interest" description="Disordered" evidence="1">
    <location>
        <begin position="1"/>
        <end position="21"/>
    </location>
</feature>
<sequence>MLFDEVEVEVEDGAGDSRSGAGGIYFTPVCETWGDGYAGAGEQDGFSVPANLGASEEWRGGAETKDEMASIAPEREPAEGGKQLV</sequence>
<gene>
    <name evidence="2" type="ORF">EMCG_02200</name>
</gene>
<evidence type="ECO:0000313" key="3">
    <source>
        <dbReference type="Proteomes" id="UP000034164"/>
    </source>
</evidence>
<accession>A0A0G2J1S0</accession>
<dbReference type="EMBL" id="LCZI01000980">
    <property type="protein sequence ID" value="KKZ63469.1"/>
    <property type="molecule type" value="Genomic_DNA"/>
</dbReference>
<organism evidence="2 3">
    <name type="scientific">[Emmonsia] crescens</name>
    <dbReference type="NCBI Taxonomy" id="73230"/>
    <lineage>
        <taxon>Eukaryota</taxon>
        <taxon>Fungi</taxon>
        <taxon>Dikarya</taxon>
        <taxon>Ascomycota</taxon>
        <taxon>Pezizomycotina</taxon>
        <taxon>Eurotiomycetes</taxon>
        <taxon>Eurotiomycetidae</taxon>
        <taxon>Onygenales</taxon>
        <taxon>Ajellomycetaceae</taxon>
        <taxon>Emergomyces</taxon>
    </lineage>
</organism>
<dbReference type="Proteomes" id="UP000034164">
    <property type="component" value="Unassembled WGS sequence"/>
</dbReference>
<dbReference type="AlphaFoldDB" id="A0A0G2J1S0"/>
<feature type="region of interest" description="Disordered" evidence="1">
    <location>
        <begin position="57"/>
        <end position="85"/>
    </location>
</feature>
<name>A0A0G2J1S0_9EURO</name>
<reference evidence="3" key="1">
    <citation type="journal article" date="2015" name="PLoS Genet.">
        <title>The dynamic genome and transcriptome of the human fungal pathogen Blastomyces and close relative Emmonsia.</title>
        <authorList>
            <person name="Munoz J.F."/>
            <person name="Gauthier G.M."/>
            <person name="Desjardins C.A."/>
            <person name="Gallo J.E."/>
            <person name="Holder J."/>
            <person name="Sullivan T.D."/>
            <person name="Marty A.J."/>
            <person name="Carmen J.C."/>
            <person name="Chen Z."/>
            <person name="Ding L."/>
            <person name="Gujja S."/>
            <person name="Magrini V."/>
            <person name="Misas E."/>
            <person name="Mitreva M."/>
            <person name="Priest M."/>
            <person name="Saif S."/>
            <person name="Whiston E.A."/>
            <person name="Young S."/>
            <person name="Zeng Q."/>
            <person name="Goldman W.E."/>
            <person name="Mardis E.R."/>
            <person name="Taylor J.W."/>
            <person name="McEwen J.G."/>
            <person name="Clay O.K."/>
            <person name="Klein B.S."/>
            <person name="Cuomo C.A."/>
        </authorList>
    </citation>
    <scope>NUCLEOTIDE SEQUENCE [LARGE SCALE GENOMIC DNA]</scope>
    <source>
        <strain evidence="3">UAMH 3008</strain>
    </source>
</reference>
<evidence type="ECO:0000313" key="2">
    <source>
        <dbReference type="EMBL" id="KKZ63469.1"/>
    </source>
</evidence>
<protein>
    <submittedName>
        <fullName evidence="2">Uncharacterized protein</fullName>
    </submittedName>
</protein>
<feature type="compositionally biased region" description="Acidic residues" evidence="1">
    <location>
        <begin position="1"/>
        <end position="14"/>
    </location>
</feature>
<comment type="caution">
    <text evidence="2">The sequence shown here is derived from an EMBL/GenBank/DDBJ whole genome shotgun (WGS) entry which is preliminary data.</text>
</comment>
<evidence type="ECO:0000256" key="1">
    <source>
        <dbReference type="SAM" id="MobiDB-lite"/>
    </source>
</evidence>